<protein>
    <recommendedName>
        <fullName evidence="4">CBM-cenC domain-containing protein</fullName>
    </recommendedName>
</protein>
<dbReference type="Gene3D" id="2.60.120.260">
    <property type="entry name" value="Galactose-binding domain-like"/>
    <property type="match status" value="1"/>
</dbReference>
<accession>A0A9P7GSN3</accession>
<keyword evidence="3" id="KW-1185">Reference proteome</keyword>
<reference evidence="2" key="1">
    <citation type="submission" date="2021-04" db="EMBL/GenBank/DDBJ databases">
        <title>Draft genome of Fusarium avenaceum strain F156N33, isolated from an atmospheric sample in Virginia.</title>
        <authorList>
            <person name="Yang S."/>
            <person name="Vinatzer B.A."/>
            <person name="Coleman J."/>
        </authorList>
    </citation>
    <scope>NUCLEOTIDE SEQUENCE</scope>
    <source>
        <strain evidence="2">F156N33</strain>
    </source>
</reference>
<dbReference type="AlphaFoldDB" id="A0A9P7GSN3"/>
<comment type="caution">
    <text evidence="2">The sequence shown here is derived from an EMBL/GenBank/DDBJ whole genome shotgun (WGS) entry which is preliminary data.</text>
</comment>
<evidence type="ECO:0000313" key="2">
    <source>
        <dbReference type="EMBL" id="KAG5655294.1"/>
    </source>
</evidence>
<evidence type="ECO:0000313" key="3">
    <source>
        <dbReference type="Proteomes" id="UP000782241"/>
    </source>
</evidence>
<sequence length="240" mass="24878">MVRFSILPVAAVAVAILGAEAGPCRPITTAVTSLPETSSAVASETTVTSLDATTTISSGATTVTTLVEITSTTTAESTTTTQEPACVETQLLVNPSFDDSASSKAPWVGDGWLIQNDPHSGPDALANVFYGGRGTANVKQTLSNLRGNYMFSFHYRVASASSGADYTCGYSVKVGDVSTSDLALNYDVGGWKSANQNLAIGAENVAEADVELSISCDGEYAQIAVNMDDITLTQICDPVL</sequence>
<dbReference type="Proteomes" id="UP000782241">
    <property type="component" value="Unassembled WGS sequence"/>
</dbReference>
<proteinExistence type="predicted"/>
<keyword evidence="1" id="KW-0732">Signal</keyword>
<dbReference type="EMBL" id="JAGPUO010000031">
    <property type="protein sequence ID" value="KAG5655294.1"/>
    <property type="molecule type" value="Genomic_DNA"/>
</dbReference>
<gene>
    <name evidence="2" type="ORF">KAF25_010446</name>
</gene>
<organism evidence="2 3">
    <name type="scientific">Fusarium avenaceum</name>
    <dbReference type="NCBI Taxonomy" id="40199"/>
    <lineage>
        <taxon>Eukaryota</taxon>
        <taxon>Fungi</taxon>
        <taxon>Dikarya</taxon>
        <taxon>Ascomycota</taxon>
        <taxon>Pezizomycotina</taxon>
        <taxon>Sordariomycetes</taxon>
        <taxon>Hypocreomycetidae</taxon>
        <taxon>Hypocreales</taxon>
        <taxon>Nectriaceae</taxon>
        <taxon>Fusarium</taxon>
        <taxon>Fusarium tricinctum species complex</taxon>
    </lineage>
</organism>
<evidence type="ECO:0000256" key="1">
    <source>
        <dbReference type="SAM" id="SignalP"/>
    </source>
</evidence>
<feature type="signal peptide" evidence="1">
    <location>
        <begin position="1"/>
        <end position="21"/>
    </location>
</feature>
<evidence type="ECO:0008006" key="4">
    <source>
        <dbReference type="Google" id="ProtNLM"/>
    </source>
</evidence>
<name>A0A9P7GSN3_9HYPO</name>
<feature type="chain" id="PRO_5040208866" description="CBM-cenC domain-containing protein" evidence="1">
    <location>
        <begin position="22"/>
        <end position="240"/>
    </location>
</feature>